<dbReference type="GO" id="GO:0080090">
    <property type="term" value="P:regulation of primary metabolic process"/>
    <property type="evidence" value="ECO:0007669"/>
    <property type="project" value="UniProtKB-ARBA"/>
</dbReference>
<accession>A0A1J1JA99</accession>
<feature type="region of interest" description="Disordered" evidence="9">
    <location>
        <begin position="344"/>
        <end position="363"/>
    </location>
</feature>
<dbReference type="FunFam" id="1.10.510.10:FF:000533">
    <property type="entry name" value="cyclin-dependent kinase 10"/>
    <property type="match status" value="1"/>
</dbReference>
<keyword evidence="3" id="KW-0808">Transferase</keyword>
<dbReference type="PROSITE" id="PS00107">
    <property type="entry name" value="PROTEIN_KINASE_ATP"/>
    <property type="match status" value="1"/>
</dbReference>
<keyword evidence="5" id="KW-0418">Kinase</keyword>
<dbReference type="PROSITE" id="PS50011">
    <property type="entry name" value="PROTEIN_KINASE_DOM"/>
    <property type="match status" value="1"/>
</dbReference>
<evidence type="ECO:0000256" key="7">
    <source>
        <dbReference type="PROSITE-ProRule" id="PRU10141"/>
    </source>
</evidence>
<feature type="compositionally biased region" description="Low complexity" evidence="9">
    <location>
        <begin position="350"/>
        <end position="359"/>
    </location>
</feature>
<dbReference type="InterPro" id="IPR044093">
    <property type="entry name" value="STKc_CDK10"/>
</dbReference>
<dbReference type="GO" id="GO:0010556">
    <property type="term" value="P:regulation of macromolecule biosynthetic process"/>
    <property type="evidence" value="ECO:0007669"/>
    <property type="project" value="UniProtKB-ARBA"/>
</dbReference>
<dbReference type="GO" id="GO:0005524">
    <property type="term" value="F:ATP binding"/>
    <property type="evidence" value="ECO:0007669"/>
    <property type="project" value="UniProtKB-UniRule"/>
</dbReference>
<dbReference type="PANTHER" id="PTHR24056:SF508">
    <property type="entry name" value="CYCLIN-DEPENDENT KINASE 10"/>
    <property type="match status" value="1"/>
</dbReference>
<dbReference type="AlphaFoldDB" id="A0A1J1JA99"/>
<evidence type="ECO:0000259" key="10">
    <source>
        <dbReference type="PROSITE" id="PS50011"/>
    </source>
</evidence>
<proteinExistence type="inferred from homology"/>
<evidence type="ECO:0000256" key="4">
    <source>
        <dbReference type="ARBA" id="ARBA00022741"/>
    </source>
</evidence>
<dbReference type="Proteomes" id="UP000183832">
    <property type="component" value="Unassembled WGS sequence"/>
</dbReference>
<comment type="similarity">
    <text evidence="1">Belongs to the protein kinase superfamily. CMGC Ser/Thr protein kinase family. CDC2/CDKX subfamily.</text>
</comment>
<evidence type="ECO:0000256" key="9">
    <source>
        <dbReference type="SAM" id="MobiDB-lite"/>
    </source>
</evidence>
<evidence type="ECO:0000256" key="6">
    <source>
        <dbReference type="ARBA" id="ARBA00022840"/>
    </source>
</evidence>
<dbReference type="Gene3D" id="3.30.200.20">
    <property type="entry name" value="Phosphorylase Kinase, domain 1"/>
    <property type="match status" value="1"/>
</dbReference>
<dbReference type="InterPro" id="IPR000719">
    <property type="entry name" value="Prot_kinase_dom"/>
</dbReference>
<dbReference type="STRING" id="568069.A0A1J1JA99"/>
<dbReference type="Gene3D" id="1.10.510.10">
    <property type="entry name" value="Transferase(Phosphotransferase) domain 1"/>
    <property type="match status" value="1"/>
</dbReference>
<dbReference type="GO" id="GO:0007346">
    <property type="term" value="P:regulation of mitotic cell cycle"/>
    <property type="evidence" value="ECO:0007669"/>
    <property type="project" value="InterPro"/>
</dbReference>
<dbReference type="CDD" id="cd07845">
    <property type="entry name" value="STKc_CDK10"/>
    <property type="match status" value="1"/>
</dbReference>
<dbReference type="InterPro" id="IPR050108">
    <property type="entry name" value="CDK"/>
</dbReference>
<dbReference type="Pfam" id="PF00069">
    <property type="entry name" value="Pkinase"/>
    <property type="match status" value="1"/>
</dbReference>
<dbReference type="EMBL" id="CVRI01000075">
    <property type="protein sequence ID" value="CRL08470.1"/>
    <property type="molecule type" value="Genomic_DNA"/>
</dbReference>
<sequence length="384" mass="43874">MTDWSEPIRKKGFVLNFQTKKLQEISDRHITNPCRSVEEYEKLNMLGQGTYGVVYRVRDKKTKKEYALKKVKVDRDLFRDGFPVACLREISILKSCKHENIVDLKEVVVGEQLEKIFLVMEYCEQDLASLLDNLEKPFSESEVKCIIMQLLRGLEYLHGHYIIHRDIKVSNLLLTDTGCLKIADFGLARTFSVPQKSMTPGLVTLWYRPPELLLGSPNQSTAIDMWAVGCILGELLSHKPLLPGTSEISQINLIVDLLGTPSESIWPGFKDLPALQNFNLRQQPYNNLKTRFPYLSQVGLRLLNFLFMYDPMKRATAVECLQSSYFKEAPLPADPKLMPSFPQHRNLKASTSSMTSGRTRTQERVGNSNISDILGNVLKKKRFE</sequence>
<keyword evidence="12" id="KW-1185">Reference proteome</keyword>
<dbReference type="GO" id="GO:0005634">
    <property type="term" value="C:nucleus"/>
    <property type="evidence" value="ECO:0007669"/>
    <property type="project" value="TreeGrafter"/>
</dbReference>
<protein>
    <submittedName>
        <fullName evidence="11">CLUMA_CG021303, isoform A</fullName>
    </submittedName>
</protein>
<dbReference type="SUPFAM" id="SSF56112">
    <property type="entry name" value="Protein kinase-like (PK-like)"/>
    <property type="match status" value="1"/>
</dbReference>
<evidence type="ECO:0000256" key="5">
    <source>
        <dbReference type="ARBA" id="ARBA00022777"/>
    </source>
</evidence>
<dbReference type="PROSITE" id="PS00108">
    <property type="entry name" value="PROTEIN_KINASE_ST"/>
    <property type="match status" value="1"/>
</dbReference>
<dbReference type="SMART" id="SM00220">
    <property type="entry name" value="S_TKc"/>
    <property type="match status" value="1"/>
</dbReference>
<dbReference type="InterPro" id="IPR017441">
    <property type="entry name" value="Protein_kinase_ATP_BS"/>
</dbReference>
<feature type="domain" description="Protein kinase" evidence="10">
    <location>
        <begin position="40"/>
        <end position="326"/>
    </location>
</feature>
<name>A0A1J1JA99_9DIPT</name>
<evidence type="ECO:0000256" key="3">
    <source>
        <dbReference type="ARBA" id="ARBA00022679"/>
    </source>
</evidence>
<evidence type="ECO:0000313" key="11">
    <source>
        <dbReference type="EMBL" id="CRL08470.1"/>
    </source>
</evidence>
<organism evidence="11 12">
    <name type="scientific">Clunio marinus</name>
    <dbReference type="NCBI Taxonomy" id="568069"/>
    <lineage>
        <taxon>Eukaryota</taxon>
        <taxon>Metazoa</taxon>
        <taxon>Ecdysozoa</taxon>
        <taxon>Arthropoda</taxon>
        <taxon>Hexapoda</taxon>
        <taxon>Insecta</taxon>
        <taxon>Pterygota</taxon>
        <taxon>Neoptera</taxon>
        <taxon>Endopterygota</taxon>
        <taxon>Diptera</taxon>
        <taxon>Nematocera</taxon>
        <taxon>Chironomoidea</taxon>
        <taxon>Chironomidae</taxon>
        <taxon>Clunio</taxon>
    </lineage>
</organism>
<dbReference type="InterPro" id="IPR008271">
    <property type="entry name" value="Ser/Thr_kinase_AS"/>
</dbReference>
<evidence type="ECO:0000256" key="8">
    <source>
        <dbReference type="RuleBase" id="RU000304"/>
    </source>
</evidence>
<feature type="binding site" evidence="7">
    <location>
        <position position="69"/>
    </location>
    <ligand>
        <name>ATP</name>
        <dbReference type="ChEBI" id="CHEBI:30616"/>
    </ligand>
</feature>
<dbReference type="PANTHER" id="PTHR24056">
    <property type="entry name" value="CELL DIVISION PROTEIN KINASE"/>
    <property type="match status" value="1"/>
</dbReference>
<dbReference type="InterPro" id="IPR011009">
    <property type="entry name" value="Kinase-like_dom_sf"/>
</dbReference>
<keyword evidence="6 7" id="KW-0067">ATP-binding</keyword>
<keyword evidence="4 7" id="KW-0547">Nucleotide-binding</keyword>
<dbReference type="OrthoDB" id="1732493at2759"/>
<reference evidence="11 12" key="1">
    <citation type="submission" date="2015-04" db="EMBL/GenBank/DDBJ databases">
        <authorList>
            <person name="Syromyatnikov M.Y."/>
            <person name="Popov V.N."/>
        </authorList>
    </citation>
    <scope>NUCLEOTIDE SEQUENCE [LARGE SCALE GENOMIC DNA]</scope>
</reference>
<evidence type="ECO:0000256" key="1">
    <source>
        <dbReference type="ARBA" id="ARBA00006485"/>
    </source>
</evidence>
<gene>
    <name evidence="11" type="ORF">CLUMA_CG021303</name>
</gene>
<dbReference type="FunFam" id="3.30.200.20:FF:000172">
    <property type="entry name" value="cyclin-dependent kinase G-2 isoform X1"/>
    <property type="match status" value="1"/>
</dbReference>
<evidence type="ECO:0000313" key="12">
    <source>
        <dbReference type="Proteomes" id="UP000183832"/>
    </source>
</evidence>
<dbReference type="GO" id="GO:0004693">
    <property type="term" value="F:cyclin-dependent protein serine/threonine kinase activity"/>
    <property type="evidence" value="ECO:0007669"/>
    <property type="project" value="InterPro"/>
</dbReference>
<evidence type="ECO:0000256" key="2">
    <source>
        <dbReference type="ARBA" id="ARBA00022527"/>
    </source>
</evidence>
<keyword evidence="2 8" id="KW-0723">Serine/threonine-protein kinase</keyword>